<dbReference type="Proteomes" id="UP000579647">
    <property type="component" value="Unassembled WGS sequence"/>
</dbReference>
<keyword evidence="3" id="KW-1185">Reference proteome</keyword>
<dbReference type="RefSeq" id="WP_184367215.1">
    <property type="nucleotide sequence ID" value="NZ_BAAAKM010000008.1"/>
</dbReference>
<feature type="region of interest" description="Disordered" evidence="1">
    <location>
        <begin position="1"/>
        <end position="31"/>
    </location>
</feature>
<comment type="caution">
    <text evidence="2">The sequence shown here is derived from an EMBL/GenBank/DDBJ whole genome shotgun (WGS) entry which is preliminary data.</text>
</comment>
<evidence type="ECO:0000256" key="1">
    <source>
        <dbReference type="SAM" id="MobiDB-lite"/>
    </source>
</evidence>
<evidence type="ECO:0000313" key="2">
    <source>
        <dbReference type="EMBL" id="MBB5494133.1"/>
    </source>
</evidence>
<reference evidence="2 3" key="1">
    <citation type="submission" date="2020-08" db="EMBL/GenBank/DDBJ databases">
        <title>Sequencing the genomes of 1000 actinobacteria strains.</title>
        <authorList>
            <person name="Klenk H.-P."/>
        </authorList>
    </citation>
    <scope>NUCLEOTIDE SEQUENCE [LARGE SCALE GENOMIC DNA]</scope>
    <source>
        <strain evidence="2 3">DSM 44598</strain>
    </source>
</reference>
<dbReference type="EMBL" id="JACHDO010000001">
    <property type="protein sequence ID" value="MBB5494133.1"/>
    <property type="molecule type" value="Genomic_DNA"/>
</dbReference>
<protein>
    <submittedName>
        <fullName evidence="2">Uncharacterized protein</fullName>
    </submittedName>
</protein>
<proteinExistence type="predicted"/>
<evidence type="ECO:0000313" key="3">
    <source>
        <dbReference type="Proteomes" id="UP000579647"/>
    </source>
</evidence>
<organism evidence="2 3">
    <name type="scientific">Nocardiopsis metallicus</name>
    <dbReference type="NCBI Taxonomy" id="179819"/>
    <lineage>
        <taxon>Bacteria</taxon>
        <taxon>Bacillati</taxon>
        <taxon>Actinomycetota</taxon>
        <taxon>Actinomycetes</taxon>
        <taxon>Streptosporangiales</taxon>
        <taxon>Nocardiopsidaceae</taxon>
        <taxon>Nocardiopsis</taxon>
    </lineage>
</organism>
<name>A0A840WFD9_9ACTN</name>
<dbReference type="AlphaFoldDB" id="A0A840WFD9"/>
<sequence length="94" mass="9514">MEWEAPGDVLVSSPVGAAGADRPPGRVPLLHGVPGPPLTGVVLPGGELGDLISEEAGAGLARVPRELARWGGALRAEQQPRTAGAVKLRSLLPA</sequence>
<gene>
    <name evidence="2" type="ORF">HNR07_005270</name>
</gene>
<accession>A0A840WFD9</accession>